<dbReference type="Gene3D" id="3.40.710.10">
    <property type="entry name" value="DD-peptidase/beta-lactamase superfamily"/>
    <property type="match status" value="1"/>
</dbReference>
<dbReference type="InterPro" id="IPR012338">
    <property type="entry name" value="Beta-lactam/transpept-like"/>
</dbReference>
<dbReference type="GO" id="GO:0016787">
    <property type="term" value="F:hydrolase activity"/>
    <property type="evidence" value="ECO:0007669"/>
    <property type="project" value="UniProtKB-KW"/>
</dbReference>
<keyword evidence="3" id="KW-1185">Reference proteome</keyword>
<dbReference type="EMBL" id="NHON01000021">
    <property type="protein sequence ID" value="OWJ66658.1"/>
    <property type="molecule type" value="Genomic_DNA"/>
</dbReference>
<dbReference type="Pfam" id="PF00144">
    <property type="entry name" value="Beta-lactamase"/>
    <property type="match status" value="1"/>
</dbReference>
<gene>
    <name evidence="2" type="ORF">BWR60_13485</name>
</gene>
<dbReference type="AlphaFoldDB" id="A0A211ZN00"/>
<comment type="caution">
    <text evidence="2">The sequence shown here is derived from an EMBL/GenBank/DDBJ whole genome shotgun (WGS) entry which is preliminary data.</text>
</comment>
<evidence type="ECO:0000259" key="1">
    <source>
        <dbReference type="Pfam" id="PF00144"/>
    </source>
</evidence>
<organism evidence="2 3">
    <name type="scientific">Inquilinus limosus</name>
    <dbReference type="NCBI Taxonomy" id="171674"/>
    <lineage>
        <taxon>Bacteria</taxon>
        <taxon>Pseudomonadati</taxon>
        <taxon>Pseudomonadota</taxon>
        <taxon>Alphaproteobacteria</taxon>
        <taxon>Rhodospirillales</taxon>
        <taxon>Rhodospirillaceae</taxon>
        <taxon>Inquilinus</taxon>
    </lineage>
</organism>
<dbReference type="PANTHER" id="PTHR43283">
    <property type="entry name" value="BETA-LACTAMASE-RELATED"/>
    <property type="match status" value="1"/>
</dbReference>
<sequence>MVPQRRAAAGFPIPRRHSVTTSIRLPRATPAEKGVDPAGILAFLDEVAAGGLELHSFMLFRGGAVVAEGFWKPYGADRVHMQHSATKSWTAAAVGLAIGEGRFALDDKVIGFFPDQLPAQVSDNLAAMTVRDLLTMRSGHTTGISGGEWRRMGGSWVEAFLREPVDEAPGRTFIYSSASSYMLSAIVTKVTGQTVRDYLEPRLFRPLGMGTILWDVSPEGVSSGGNGLCCVTEDVVKFGALHLQNGVWDGRQVLPAEWVREATRNQVDEVWMADLDGKRFRPRDPSQRSPADRREGYGYQWWMTPHDGYRASGVYGQQCVVLPAQDAVIAVTAAMRNGDRRLMTALWSKLYPALAGAGPDAARLQPVLEARLAALALPEAEGAAQSPMAAAVDSRRFVFDANEDGVAAIALDFAADRVVFSLSDHRGTHRIESGLGHAVEGDTTMTGNLLHHEYQPDSLRVIARGVWRDERRLEMMWRFVETAFCDTVTLTFGDGDVRLDRRVNTNAGPLERPTLLGRAA</sequence>
<feature type="domain" description="Beta-lactamase-related" evidence="1">
    <location>
        <begin position="56"/>
        <end position="334"/>
    </location>
</feature>
<keyword evidence="2" id="KW-0378">Hydrolase</keyword>
<proteinExistence type="predicted"/>
<dbReference type="OrthoDB" id="5705574at2"/>
<dbReference type="InterPro" id="IPR001466">
    <property type="entry name" value="Beta-lactam-related"/>
</dbReference>
<protein>
    <submittedName>
        <fullName evidence="2">6-aminohexanoate hydrolase</fullName>
    </submittedName>
</protein>
<accession>A0A211ZN00</accession>
<evidence type="ECO:0000313" key="2">
    <source>
        <dbReference type="EMBL" id="OWJ66658.1"/>
    </source>
</evidence>
<dbReference type="PANTHER" id="PTHR43283:SF7">
    <property type="entry name" value="BETA-LACTAMASE-RELATED DOMAIN-CONTAINING PROTEIN"/>
    <property type="match status" value="1"/>
</dbReference>
<dbReference type="SUPFAM" id="SSF56601">
    <property type="entry name" value="beta-lactamase/transpeptidase-like"/>
    <property type="match status" value="1"/>
</dbReference>
<dbReference type="Proteomes" id="UP000196655">
    <property type="component" value="Unassembled WGS sequence"/>
</dbReference>
<name>A0A211ZN00_9PROT</name>
<dbReference type="InterPro" id="IPR050789">
    <property type="entry name" value="Diverse_Enzym_Activities"/>
</dbReference>
<evidence type="ECO:0000313" key="3">
    <source>
        <dbReference type="Proteomes" id="UP000196655"/>
    </source>
</evidence>
<reference evidence="3" key="1">
    <citation type="submission" date="2017-05" db="EMBL/GenBank/DDBJ databases">
        <authorList>
            <person name="Macchi M."/>
            <person name="Festa S."/>
            <person name="Coppotelli B.M."/>
            <person name="Morelli I.S."/>
        </authorList>
    </citation>
    <scope>NUCLEOTIDE SEQUENCE [LARGE SCALE GENOMIC DNA]</scope>
    <source>
        <strain evidence="3">I</strain>
    </source>
</reference>